<evidence type="ECO:0000256" key="1">
    <source>
        <dbReference type="ARBA" id="ARBA00004651"/>
    </source>
</evidence>
<dbReference type="GO" id="GO:1902815">
    <property type="term" value="P:N,N'-diacetylchitobiose import"/>
    <property type="evidence" value="ECO:0007669"/>
    <property type="project" value="TreeGrafter"/>
</dbReference>
<evidence type="ECO:0000256" key="3">
    <source>
        <dbReference type="ARBA" id="ARBA00022475"/>
    </source>
</evidence>
<evidence type="ECO:0000313" key="12">
    <source>
        <dbReference type="Proteomes" id="UP000204391"/>
    </source>
</evidence>
<dbReference type="InterPro" id="IPR004501">
    <property type="entry name" value="PTS_EIIC_3"/>
</dbReference>
<accession>A0A221M9M3</accession>
<dbReference type="OrthoDB" id="1641940at2"/>
<dbReference type="PROSITE" id="PS51105">
    <property type="entry name" value="PTS_EIIC_TYPE_3"/>
    <property type="match status" value="1"/>
</dbReference>
<feature type="transmembrane region" description="Helical" evidence="9">
    <location>
        <begin position="42"/>
        <end position="63"/>
    </location>
</feature>
<dbReference type="InterPro" id="IPR003352">
    <property type="entry name" value="PTS_EIIC"/>
</dbReference>
<dbReference type="PIRSF" id="PIRSF006351">
    <property type="entry name" value="PTS_EIIC-Cellobiose"/>
    <property type="match status" value="1"/>
</dbReference>
<dbReference type="EMBL" id="CP022437">
    <property type="protein sequence ID" value="ASN04322.1"/>
    <property type="molecule type" value="Genomic_DNA"/>
</dbReference>
<dbReference type="PANTHER" id="PTHR33989">
    <property type="match status" value="1"/>
</dbReference>
<evidence type="ECO:0000256" key="9">
    <source>
        <dbReference type="SAM" id="Phobius"/>
    </source>
</evidence>
<keyword evidence="4 8" id="KW-0762">Sugar transport</keyword>
<keyword evidence="7 8" id="KW-0472">Membrane</keyword>
<keyword evidence="5 9" id="KW-0812">Transmembrane</keyword>
<feature type="transmembrane region" description="Helical" evidence="9">
    <location>
        <begin position="339"/>
        <end position="360"/>
    </location>
</feature>
<dbReference type="Proteomes" id="UP000204391">
    <property type="component" value="Chromosome"/>
</dbReference>
<feature type="domain" description="PTS EIIC type-3" evidence="10">
    <location>
        <begin position="15"/>
        <end position="408"/>
    </location>
</feature>
<feature type="transmembrane region" description="Helical" evidence="9">
    <location>
        <begin position="210"/>
        <end position="234"/>
    </location>
</feature>
<dbReference type="KEGG" id="vne:CFK40_04505"/>
<sequence>MSLIFSRLEKRITKLQKKIAPIAAKIEQQRHLASIKNGVKDLTFILLVGSFFLMVYILCNYLESVFGMTLISNMQILRMPIQLTFGMLSIYAAITVSYRHAKSYDMPILIPIFSSILVTGIAAGAINLNGIDLEQLNSKGFLLAILLSLLIVEIYNKFLQYEARGILRKVPEGSIYTMKILFPIIILSSVFLLINDLFNHFTGYSNGLDFVFSILLSEISSIDTPIMVFIIVFIEMLFWYIGINGYAVLASFVLPISTFYLAENVKLTMSGQEAEYIFTPNFWDYFASLTGSGLVGALVVLALFSKLDSIRSTGKTSVIPSIFSISEPILYGLPICFNIYLFIPFVIGTPILATLQWYVFKWGWVNIPIVHVADAPTPFAQVISTMDFRAIILILVIFILAVAMYYPFFKMYEKSVEKQKEKEQDSRFDDLDLDF</sequence>
<evidence type="ECO:0000256" key="4">
    <source>
        <dbReference type="ARBA" id="ARBA00022597"/>
    </source>
</evidence>
<feature type="transmembrane region" description="Helical" evidence="9">
    <location>
        <begin position="108"/>
        <end position="128"/>
    </location>
</feature>
<dbReference type="GO" id="GO:0005886">
    <property type="term" value="C:plasma membrane"/>
    <property type="evidence" value="ECO:0007669"/>
    <property type="project" value="UniProtKB-SubCell"/>
</dbReference>
<keyword evidence="12" id="KW-1185">Reference proteome</keyword>
<keyword evidence="2 8" id="KW-0813">Transport</keyword>
<evidence type="ECO:0000256" key="6">
    <source>
        <dbReference type="ARBA" id="ARBA00022989"/>
    </source>
</evidence>
<dbReference type="AlphaFoldDB" id="A0A221M9M3"/>
<evidence type="ECO:0000256" key="7">
    <source>
        <dbReference type="ARBA" id="ARBA00023136"/>
    </source>
</evidence>
<dbReference type="InterPro" id="IPR051088">
    <property type="entry name" value="PTS_Sugar-EIIC/EIIB"/>
</dbReference>
<proteinExistence type="predicted"/>
<name>A0A221M9M3_9BACI</name>
<protein>
    <recommendedName>
        <fullName evidence="8">Permease IIC component</fullName>
    </recommendedName>
</protein>
<dbReference type="Pfam" id="PF02378">
    <property type="entry name" value="PTS_EIIC"/>
    <property type="match status" value="1"/>
</dbReference>
<comment type="function">
    <text evidence="8">The phosphoenolpyruvate-dependent sugar phosphotransferase system (PTS), a major carbohydrate active -transport system, catalyzes the phosphorylation of incoming sugar substrates concomitant with their translocation across the cell membrane.</text>
</comment>
<evidence type="ECO:0000256" key="8">
    <source>
        <dbReference type="PIRNR" id="PIRNR006351"/>
    </source>
</evidence>
<dbReference type="GO" id="GO:0008982">
    <property type="term" value="F:protein-N(PI)-phosphohistidine-sugar phosphotransferase activity"/>
    <property type="evidence" value="ECO:0007669"/>
    <property type="project" value="UniProtKB-UniRule"/>
</dbReference>
<dbReference type="InterPro" id="IPR004796">
    <property type="entry name" value="PTS_IIC_cello"/>
</dbReference>
<comment type="subcellular location">
    <subcellularLocation>
        <location evidence="1">Cell membrane</location>
        <topology evidence="1">Multi-pass membrane protein</topology>
    </subcellularLocation>
</comment>
<feature type="transmembrane region" description="Helical" evidence="9">
    <location>
        <begin position="282"/>
        <end position="304"/>
    </location>
</feature>
<reference evidence="11 12" key="1">
    <citation type="journal article" date="2003" name="Int. J. Syst. Evol. Microbiol.">
        <title>Virgibacillus carmonensis sp. nov., Virgibacillus necropolis sp. nov. and Virgibacillus picturae sp. nov., three novel species isolated from deteriorated mural paintings, transfer of the species of the genus salibacillus to Virgibacillus, as Virgibacillus marismortui comb. nov. and Virgibacillus salexigens comb. nov., and emended description of the genus Virgibacillus.</title>
        <authorList>
            <person name="Heyrman J."/>
            <person name="Logan N.A."/>
            <person name="Busse H.J."/>
            <person name="Balcaen A."/>
            <person name="Lebbe L."/>
            <person name="Rodriguez-Diaz M."/>
            <person name="Swings J."/>
            <person name="De Vos P."/>
        </authorList>
    </citation>
    <scope>NUCLEOTIDE SEQUENCE [LARGE SCALE GENOMIC DNA]</scope>
    <source>
        <strain evidence="11 12">LMG 19488</strain>
    </source>
</reference>
<feature type="transmembrane region" description="Helical" evidence="9">
    <location>
        <begin position="241"/>
        <end position="262"/>
    </location>
</feature>
<gene>
    <name evidence="11" type="ORF">CFK40_04505</name>
</gene>
<feature type="transmembrane region" description="Helical" evidence="9">
    <location>
        <begin position="75"/>
        <end position="96"/>
    </location>
</feature>
<keyword evidence="6 9" id="KW-1133">Transmembrane helix</keyword>
<evidence type="ECO:0000313" key="11">
    <source>
        <dbReference type="EMBL" id="ASN04322.1"/>
    </source>
</evidence>
<keyword evidence="3 8" id="KW-1003">Cell membrane</keyword>
<dbReference type="PANTHER" id="PTHR33989:SF4">
    <property type="entry name" value="PTS SYSTEM N,N'-DIACETYLCHITOBIOSE-SPECIFIC EIIC COMPONENT"/>
    <property type="match status" value="1"/>
</dbReference>
<evidence type="ECO:0000259" key="10">
    <source>
        <dbReference type="PROSITE" id="PS51105"/>
    </source>
</evidence>
<dbReference type="GO" id="GO:0009401">
    <property type="term" value="P:phosphoenolpyruvate-dependent sugar phosphotransferase system"/>
    <property type="evidence" value="ECO:0007669"/>
    <property type="project" value="InterPro"/>
</dbReference>
<feature type="transmembrane region" description="Helical" evidence="9">
    <location>
        <begin position="388"/>
        <end position="409"/>
    </location>
</feature>
<dbReference type="RefSeq" id="WP_089530972.1">
    <property type="nucleotide sequence ID" value="NZ_CP022437.1"/>
</dbReference>
<evidence type="ECO:0000256" key="2">
    <source>
        <dbReference type="ARBA" id="ARBA00022448"/>
    </source>
</evidence>
<evidence type="ECO:0000256" key="5">
    <source>
        <dbReference type="ARBA" id="ARBA00022692"/>
    </source>
</evidence>
<feature type="transmembrane region" description="Helical" evidence="9">
    <location>
        <begin position="180"/>
        <end position="198"/>
    </location>
</feature>
<feature type="transmembrane region" description="Helical" evidence="9">
    <location>
        <begin position="140"/>
        <end position="159"/>
    </location>
</feature>
<organism evidence="11 12">
    <name type="scientific">Virgibacillus necropolis</name>
    <dbReference type="NCBI Taxonomy" id="163877"/>
    <lineage>
        <taxon>Bacteria</taxon>
        <taxon>Bacillati</taxon>
        <taxon>Bacillota</taxon>
        <taxon>Bacilli</taxon>
        <taxon>Bacillales</taxon>
        <taxon>Bacillaceae</taxon>
        <taxon>Virgibacillus</taxon>
    </lineage>
</organism>